<evidence type="ECO:0000313" key="12">
    <source>
        <dbReference type="Proteomes" id="UP000230233"/>
    </source>
</evidence>
<evidence type="ECO:0000313" key="11">
    <source>
        <dbReference type="EMBL" id="PIC38890.1"/>
    </source>
</evidence>
<keyword evidence="7" id="KW-0539">Nucleus</keyword>
<dbReference type="InterPro" id="IPR052097">
    <property type="entry name" value="SET-MYND_domain_protein"/>
</dbReference>
<dbReference type="STRING" id="1611254.A0A2G5UH65"/>
<dbReference type="SMART" id="SM00317">
    <property type="entry name" value="SET"/>
    <property type="match status" value="1"/>
</dbReference>
<evidence type="ECO:0000256" key="2">
    <source>
        <dbReference type="ARBA" id="ARBA00004496"/>
    </source>
</evidence>
<organism evidence="11 12">
    <name type="scientific">Caenorhabditis nigoni</name>
    <dbReference type="NCBI Taxonomy" id="1611254"/>
    <lineage>
        <taxon>Eukaryota</taxon>
        <taxon>Metazoa</taxon>
        <taxon>Ecdysozoa</taxon>
        <taxon>Nematoda</taxon>
        <taxon>Chromadorea</taxon>
        <taxon>Rhabditida</taxon>
        <taxon>Rhabditina</taxon>
        <taxon>Rhabditomorpha</taxon>
        <taxon>Rhabditoidea</taxon>
        <taxon>Rhabditidae</taxon>
        <taxon>Peloderinae</taxon>
        <taxon>Caenorhabditis</taxon>
    </lineage>
</organism>
<evidence type="ECO:0000256" key="7">
    <source>
        <dbReference type="ARBA" id="ARBA00023242"/>
    </source>
</evidence>
<dbReference type="SUPFAM" id="SSF82199">
    <property type="entry name" value="SET domain"/>
    <property type="match status" value="1"/>
</dbReference>
<dbReference type="AlphaFoldDB" id="A0A2G5UH65"/>
<dbReference type="InterPro" id="IPR046341">
    <property type="entry name" value="SET_dom_sf"/>
</dbReference>
<comment type="caution">
    <text evidence="11">The sequence shown here is derived from an EMBL/GenBank/DDBJ whole genome shotgun (WGS) entry which is preliminary data.</text>
</comment>
<evidence type="ECO:0000256" key="8">
    <source>
        <dbReference type="ARBA" id="ARBA00048985"/>
    </source>
</evidence>
<dbReference type="GO" id="GO:0005634">
    <property type="term" value="C:nucleus"/>
    <property type="evidence" value="ECO:0007669"/>
    <property type="project" value="UniProtKB-SubCell"/>
</dbReference>
<keyword evidence="6" id="KW-0949">S-adenosyl-L-methionine</keyword>
<name>A0A2G5UH65_9PELO</name>
<keyword evidence="3" id="KW-0963">Cytoplasm</keyword>
<dbReference type="Proteomes" id="UP000230233">
    <property type="component" value="Chromosome III"/>
</dbReference>
<keyword evidence="12" id="KW-1185">Reference proteome</keyword>
<evidence type="ECO:0000256" key="1">
    <source>
        <dbReference type="ARBA" id="ARBA00004123"/>
    </source>
</evidence>
<dbReference type="Pfam" id="PF00856">
    <property type="entry name" value="SET"/>
    <property type="match status" value="1"/>
</dbReference>
<dbReference type="GO" id="GO:0032259">
    <property type="term" value="P:methylation"/>
    <property type="evidence" value="ECO:0007669"/>
    <property type="project" value="UniProtKB-KW"/>
</dbReference>
<dbReference type="InterPro" id="IPR044421">
    <property type="entry name" value="SMYD4_SET"/>
</dbReference>
<comment type="subcellular location">
    <subcellularLocation>
        <location evidence="2">Cytoplasm</location>
    </subcellularLocation>
    <subcellularLocation>
        <location evidence="1">Nucleus</location>
    </subcellularLocation>
</comment>
<dbReference type="GO" id="GO:0042826">
    <property type="term" value="F:histone deacetylase binding"/>
    <property type="evidence" value="ECO:0007669"/>
    <property type="project" value="TreeGrafter"/>
</dbReference>
<evidence type="ECO:0000256" key="9">
    <source>
        <dbReference type="SAM" id="MobiDB-lite"/>
    </source>
</evidence>
<dbReference type="PROSITE" id="PS50280">
    <property type="entry name" value="SET"/>
    <property type="match status" value="1"/>
</dbReference>
<evidence type="ECO:0000256" key="6">
    <source>
        <dbReference type="ARBA" id="ARBA00022691"/>
    </source>
</evidence>
<evidence type="ECO:0000256" key="5">
    <source>
        <dbReference type="ARBA" id="ARBA00022679"/>
    </source>
</evidence>
<feature type="region of interest" description="Disordered" evidence="9">
    <location>
        <begin position="490"/>
        <end position="510"/>
    </location>
</feature>
<dbReference type="EMBL" id="PDUG01000003">
    <property type="protein sequence ID" value="PIC38890.1"/>
    <property type="molecule type" value="Genomic_DNA"/>
</dbReference>
<feature type="domain" description="SET" evidence="10">
    <location>
        <begin position="48"/>
        <end position="295"/>
    </location>
</feature>
<feature type="compositionally biased region" description="Polar residues" evidence="9">
    <location>
        <begin position="492"/>
        <end position="510"/>
    </location>
</feature>
<evidence type="ECO:0000256" key="4">
    <source>
        <dbReference type="ARBA" id="ARBA00022603"/>
    </source>
</evidence>
<proteinExistence type="predicted"/>
<comment type="catalytic activity">
    <reaction evidence="8">
        <text>L-lysyl-[protein] + S-adenosyl-L-methionine = N(6)-methyl-L-lysyl-[protein] + S-adenosyl-L-homocysteine + H(+)</text>
        <dbReference type="Rhea" id="RHEA:51736"/>
        <dbReference type="Rhea" id="RHEA-COMP:9752"/>
        <dbReference type="Rhea" id="RHEA-COMP:13053"/>
        <dbReference type="ChEBI" id="CHEBI:15378"/>
        <dbReference type="ChEBI" id="CHEBI:29969"/>
        <dbReference type="ChEBI" id="CHEBI:57856"/>
        <dbReference type="ChEBI" id="CHEBI:59789"/>
        <dbReference type="ChEBI" id="CHEBI:61929"/>
    </reaction>
</comment>
<protein>
    <recommendedName>
        <fullName evidence="10">SET domain-containing protein</fullName>
    </recommendedName>
</protein>
<evidence type="ECO:0000256" key="3">
    <source>
        <dbReference type="ARBA" id="ARBA00022490"/>
    </source>
</evidence>
<keyword evidence="4" id="KW-0489">Methyltransferase</keyword>
<dbReference type="InterPro" id="IPR001214">
    <property type="entry name" value="SET_dom"/>
</dbReference>
<dbReference type="OrthoDB" id="1028014at2759"/>
<evidence type="ECO:0000259" key="10">
    <source>
        <dbReference type="PROSITE" id="PS50280"/>
    </source>
</evidence>
<dbReference type="Gene3D" id="2.170.270.10">
    <property type="entry name" value="SET domain"/>
    <property type="match status" value="1"/>
</dbReference>
<accession>A0A2G5UH65</accession>
<keyword evidence="5" id="KW-0808">Transferase</keyword>
<sequence length="510" mass="58353">MFSSHNNESDVFFKYLSASEYRRRHTNFFKMVSVPSFRPNSNFPQLCDKVTVGWDARRGRFVQATEDIPIGTVVCVEQGITVNVDQSKCYRCLKQLGDDGFAYCEGCEEFYEPDAIACGDFDGLGIFKLSAHLVFSYPFLDMANLIRSNDPEIPQSAPTYLSTKDVTSVFQLTPYREIGEAFKEPPLQAAINKIVASLKDDANWGRLEYNSRLVTFTKALRIMAERCAKNAHTIYGIDQMEAKDKKVPLGTGLFPISSIFNHSCTPNVYGFFVRNTFIFVSRGVKAGEELVDSYGVTYNQHTLQQRTEFLKNVSGFDCHCDSCVQNKSLDSELEKSFNDLELCAKNASSILDFSQYGDYLKPGSKETEDLIVEFGKRRDAEVYTEHMFMLWKKFVENAKLRGIDYDPYLIHPYIEMVILAWNDEVECSEEEKASLLFITHRLLRNFYVGFHPVSDIISELVDQSAKNEINQIRNTVERLIARSRSVWEHTDYQGSQKQPENGNRMTVIHN</sequence>
<dbReference type="PANTHER" id="PTHR46165:SF2">
    <property type="entry name" value="SET AND MYND DOMAIN-CONTAINING PROTEIN 4"/>
    <property type="match status" value="1"/>
</dbReference>
<dbReference type="CDD" id="cd10536">
    <property type="entry name" value="SET_SMYD4"/>
    <property type="match status" value="1"/>
</dbReference>
<reference evidence="12" key="1">
    <citation type="submission" date="2017-10" db="EMBL/GenBank/DDBJ databases">
        <title>Rapid genome shrinkage in a self-fertile nematode reveals novel sperm competition proteins.</title>
        <authorList>
            <person name="Yin D."/>
            <person name="Schwarz E.M."/>
            <person name="Thomas C.G."/>
            <person name="Felde R.L."/>
            <person name="Korf I.F."/>
            <person name="Cutter A.D."/>
            <person name="Schartner C.M."/>
            <person name="Ralston E.J."/>
            <person name="Meyer B.J."/>
            <person name="Haag E.S."/>
        </authorList>
    </citation>
    <scope>NUCLEOTIDE SEQUENCE [LARGE SCALE GENOMIC DNA]</scope>
    <source>
        <strain evidence="12">JU1422</strain>
    </source>
</reference>
<gene>
    <name evidence="11" type="primary">Cni-set-3</name>
    <name evidence="11" type="synonym">Cnig_chr_III.g10755</name>
    <name evidence="11" type="ORF">B9Z55_010755</name>
</gene>
<dbReference type="GO" id="GO:0005737">
    <property type="term" value="C:cytoplasm"/>
    <property type="evidence" value="ECO:0007669"/>
    <property type="project" value="UniProtKB-SubCell"/>
</dbReference>
<dbReference type="PANTHER" id="PTHR46165">
    <property type="entry name" value="SET AND MYND DOMAIN-CONTAINING PROTEIN 4"/>
    <property type="match status" value="1"/>
</dbReference>
<dbReference type="GO" id="GO:0008168">
    <property type="term" value="F:methyltransferase activity"/>
    <property type="evidence" value="ECO:0007669"/>
    <property type="project" value="UniProtKB-KW"/>
</dbReference>